<evidence type="ECO:0000259" key="14">
    <source>
        <dbReference type="Pfam" id="PF20695"/>
    </source>
</evidence>
<feature type="domain" description="3-octaprenyl-4-hydroxybenzoate carboxy-lyase-like C-terminal" evidence="15">
    <location>
        <begin position="325"/>
        <end position="461"/>
    </location>
</feature>
<evidence type="ECO:0000256" key="12">
    <source>
        <dbReference type="HAMAP-Rule" id="MF_03196"/>
    </source>
</evidence>
<dbReference type="GO" id="GO:0016831">
    <property type="term" value="F:carboxy-lyase activity"/>
    <property type="evidence" value="ECO:0007669"/>
    <property type="project" value="UniProtKB-UniRule"/>
</dbReference>
<comment type="function">
    <text evidence="12">Catalyzes the reversible decarboxylation of aromatic carboxylic acids like ferulic acid, p-coumaric acid or cinnamic acid, producing the corresponding vinyl derivatives 4-vinylphenol, 4-vinylguaiacol, and styrene, respectively, which play the role of aroma metabolites.</text>
</comment>
<dbReference type="InterPro" id="IPR049383">
    <property type="entry name" value="UbiD-like_N"/>
</dbReference>
<evidence type="ECO:0000256" key="1">
    <source>
        <dbReference type="ARBA" id="ARBA00001936"/>
    </source>
</evidence>
<keyword evidence="5 12" id="KW-0479">Metal-binding</keyword>
<gene>
    <name evidence="12 16" type="primary">FDC1</name>
    <name evidence="16" type="ORF">VNI00_012459</name>
</gene>
<dbReference type="InterPro" id="IPR032903">
    <property type="entry name" value="FDC-like"/>
</dbReference>
<feature type="domain" description="3-octaprenyl-4-hydroxybenzoate carboxy-lyase-like N-terminal" evidence="14">
    <location>
        <begin position="17"/>
        <end position="105"/>
    </location>
</feature>
<reference evidence="16 17" key="1">
    <citation type="submission" date="2024-01" db="EMBL/GenBank/DDBJ databases">
        <title>A draft genome for a cacao thread blight-causing isolate of Paramarasmius palmivorus.</title>
        <authorList>
            <person name="Baruah I.K."/>
            <person name="Bukari Y."/>
            <person name="Amoako-Attah I."/>
            <person name="Meinhardt L.W."/>
            <person name="Bailey B.A."/>
            <person name="Cohen S.P."/>
        </authorList>
    </citation>
    <scope>NUCLEOTIDE SEQUENCE [LARGE SCALE GENOMIC DNA]</scope>
    <source>
        <strain evidence="16 17">GH-12</strain>
    </source>
</reference>
<dbReference type="InterPro" id="IPR049381">
    <property type="entry name" value="UbiD-like_C"/>
</dbReference>
<evidence type="ECO:0000313" key="17">
    <source>
        <dbReference type="Proteomes" id="UP001383192"/>
    </source>
</evidence>
<evidence type="ECO:0000256" key="9">
    <source>
        <dbReference type="ARBA" id="ARBA00051594"/>
    </source>
</evidence>
<comment type="cofactor">
    <cofactor evidence="1 12">
        <name>Mn(2+)</name>
        <dbReference type="ChEBI" id="CHEBI:29035"/>
    </cofactor>
</comment>
<dbReference type="Proteomes" id="UP001383192">
    <property type="component" value="Unassembled WGS sequence"/>
</dbReference>
<feature type="binding site" evidence="12">
    <location>
        <position position="193"/>
    </location>
    <ligand>
        <name>Mn(2+)</name>
        <dbReference type="ChEBI" id="CHEBI:29035"/>
    </ligand>
</feature>
<name>A0AAW0C4Q0_9AGAR</name>
<comment type="caution">
    <text evidence="16">The sequence shown here is derived from an EMBL/GenBank/DDBJ whole genome shotgun (WGS) entry which is preliminary data.</text>
</comment>
<dbReference type="NCBIfam" id="TIGR00148">
    <property type="entry name" value="UbiD family decarboxylase"/>
    <property type="match status" value="1"/>
</dbReference>
<evidence type="ECO:0000256" key="8">
    <source>
        <dbReference type="ARBA" id="ARBA00023239"/>
    </source>
</evidence>
<feature type="binding site" evidence="12">
    <location>
        <begin position="192"/>
        <end position="193"/>
    </location>
    <ligand>
        <name>prenylated FMN</name>
        <dbReference type="ChEBI" id="CHEBI:87746"/>
    </ligand>
</feature>
<dbReference type="Pfam" id="PF20695">
    <property type="entry name" value="UbiD_N"/>
    <property type="match status" value="1"/>
</dbReference>
<dbReference type="PANTHER" id="PTHR30108">
    <property type="entry name" value="3-OCTAPRENYL-4-HYDROXYBENZOATE CARBOXY-LYASE-RELATED"/>
    <property type="match status" value="1"/>
</dbReference>
<dbReference type="GO" id="GO:0046872">
    <property type="term" value="F:metal ion binding"/>
    <property type="evidence" value="ECO:0007669"/>
    <property type="project" value="UniProtKB-KW"/>
</dbReference>
<dbReference type="GO" id="GO:0033494">
    <property type="term" value="P:ferulate metabolic process"/>
    <property type="evidence" value="ECO:0007669"/>
    <property type="project" value="UniProtKB-UniRule"/>
</dbReference>
<feature type="binding site" evidence="12">
    <location>
        <position position="392"/>
    </location>
    <ligand>
        <name>prenylated FMN</name>
        <dbReference type="ChEBI" id="CHEBI:87746"/>
    </ligand>
</feature>
<organism evidence="16 17">
    <name type="scientific">Paramarasmius palmivorus</name>
    <dbReference type="NCBI Taxonomy" id="297713"/>
    <lineage>
        <taxon>Eukaryota</taxon>
        <taxon>Fungi</taxon>
        <taxon>Dikarya</taxon>
        <taxon>Basidiomycota</taxon>
        <taxon>Agaricomycotina</taxon>
        <taxon>Agaricomycetes</taxon>
        <taxon>Agaricomycetidae</taxon>
        <taxon>Agaricales</taxon>
        <taxon>Marasmiineae</taxon>
        <taxon>Marasmiaceae</taxon>
        <taxon>Paramarasmius</taxon>
    </lineage>
</organism>
<evidence type="ECO:0000256" key="10">
    <source>
        <dbReference type="ARBA" id="ARBA00066982"/>
    </source>
</evidence>
<evidence type="ECO:0000259" key="15">
    <source>
        <dbReference type="Pfam" id="PF20696"/>
    </source>
</evidence>
<accession>A0AAW0C4Q0</accession>
<dbReference type="Pfam" id="PF20696">
    <property type="entry name" value="UbiD_C"/>
    <property type="match status" value="1"/>
</dbReference>
<sequence>MCATQELPHLSFRAFVESLREDGDLVTVEREVDPHLEAAAITRRVCETDNKAPLFENVKGAQNGLFRILGAPGALRKDPKTRYGRIARHLGLPPHASMKQILDKLIAAKTMAPIPPRVVKGGPCKENRIFGDDIDLTKLPTPLVHKSDGGKYIQTYGMHIVQSPDGKWTNWSVARAMIYDKRHLVGLVIEPQHIWQIQQMWKGVGKDCKWALVLGAPPSAIMAASMPIPEGVSEAEYIGAFTGTALDVVKCETNDLLVPVTSEIVMEGTLSISEKGPEGPYGEMHGYIFPEAGIRSPLYRVECITHRDNAILPLSATGRLTDETHTLCGALVAPEIAQICREHGIPIKDASTVLQSMVTWVALQLDGDKLRSMGTNGKELSKRVGDLIFSHKSGYIIHRLILVGDDIDVYDDRDVMWAFSTRCRPGTDEVFFEDVRGFPLIPYMTHGNGSPVKGGKVVSDALLPCEYTTGRSWEVSDFEHSYTDEVKERVLSNWETDGFD</sequence>
<dbReference type="FunFam" id="3.40.1670.10:FF:000004">
    <property type="entry name" value="Ferulic acid decarboxylase 1"/>
    <property type="match status" value="1"/>
</dbReference>
<evidence type="ECO:0000256" key="2">
    <source>
        <dbReference type="ARBA" id="ARBA00022490"/>
    </source>
</evidence>
<feature type="binding site" evidence="12">
    <location>
        <position position="170"/>
    </location>
    <ligand>
        <name>Mn(2+)</name>
        <dbReference type="ChEBI" id="CHEBI:29035"/>
    </ligand>
</feature>
<comment type="catalytic activity">
    <reaction evidence="9 12">
        <text>(E)-cinnamate + H(+) = styrene + CO2</text>
        <dbReference type="Rhea" id="RHEA:46920"/>
        <dbReference type="ChEBI" id="CHEBI:15378"/>
        <dbReference type="ChEBI" id="CHEBI:15669"/>
        <dbReference type="ChEBI" id="CHEBI:16526"/>
        <dbReference type="ChEBI" id="CHEBI:27452"/>
        <dbReference type="EC" id="4.1.1.102"/>
    </reaction>
</comment>
<feature type="binding site" evidence="12">
    <location>
        <position position="234"/>
    </location>
    <ligand>
        <name>prenylated FMN</name>
        <dbReference type="ChEBI" id="CHEBI:87746"/>
    </ligand>
</feature>
<evidence type="ECO:0000256" key="3">
    <source>
        <dbReference type="ARBA" id="ARBA00022630"/>
    </source>
</evidence>
<evidence type="ECO:0000256" key="11">
    <source>
        <dbReference type="ARBA" id="ARBA00072003"/>
    </source>
</evidence>
<dbReference type="Gene3D" id="3.40.1670.10">
    <property type="entry name" value="UbiD C-terminal domain-like"/>
    <property type="match status" value="1"/>
</dbReference>
<comment type="catalytic activity">
    <reaction evidence="12">
        <text>(E)-ferulate + H(+) = 2-methoxy-4-vinylphenol + CO2</text>
        <dbReference type="Rhea" id="RHEA:33807"/>
        <dbReference type="ChEBI" id="CHEBI:15378"/>
        <dbReference type="ChEBI" id="CHEBI:16526"/>
        <dbReference type="ChEBI" id="CHEBI:29749"/>
        <dbReference type="ChEBI" id="CHEBI:42438"/>
        <dbReference type="EC" id="4.1.1.102"/>
    </reaction>
</comment>
<dbReference type="AlphaFoldDB" id="A0AAW0C4Q0"/>
<keyword evidence="2 12" id="KW-0963">Cytoplasm</keyword>
<dbReference type="InterPro" id="IPR048304">
    <property type="entry name" value="UbiD_Rift_dom"/>
</dbReference>
<proteinExistence type="inferred from homology"/>
<comment type="cofactor">
    <cofactor evidence="12">
        <name>prenylated FMN</name>
        <dbReference type="ChEBI" id="CHEBI:87746"/>
    </cofactor>
    <text evidence="12">Binds 1 prenylated FMN per subunit.</text>
</comment>
<keyword evidence="8 12" id="KW-0456">Lyase</keyword>
<feature type="binding site" evidence="12">
    <location>
        <position position="234"/>
    </location>
    <ligand>
        <name>Mn(2+)</name>
        <dbReference type="ChEBI" id="CHEBI:29035"/>
    </ligand>
</feature>
<protein>
    <recommendedName>
        <fullName evidence="11 12">Ferulic acid decarboxylase 1</fullName>
        <ecNumber evidence="10 12">4.1.1.102</ecNumber>
    </recommendedName>
    <alternativeName>
        <fullName evidence="12">Phenacrylate decarboxylase</fullName>
    </alternativeName>
</protein>
<keyword evidence="7 12" id="KW-0464">Manganese</keyword>
<comment type="catalytic activity">
    <reaction evidence="12">
        <text>(E)-4-coumarate + H(+) = 4-vinylphenol + CO2</text>
        <dbReference type="Rhea" id="RHEA:33227"/>
        <dbReference type="ChEBI" id="CHEBI:1883"/>
        <dbReference type="ChEBI" id="CHEBI:12876"/>
        <dbReference type="ChEBI" id="CHEBI:15378"/>
        <dbReference type="ChEBI" id="CHEBI:16526"/>
        <dbReference type="EC" id="4.1.1.102"/>
    </reaction>
</comment>
<keyword evidence="3" id="KW-0285">Flavoprotein</keyword>
<comment type="similarity">
    <text evidence="12">Belongs to the UbiD family. UbiD-like/FDC subfamily.</text>
</comment>
<dbReference type="GO" id="GO:0046281">
    <property type="term" value="P:cinnamic acid catabolic process"/>
    <property type="evidence" value="ECO:0007669"/>
    <property type="project" value="UniProtKB-UniRule"/>
</dbReference>
<evidence type="ECO:0000256" key="7">
    <source>
        <dbReference type="ARBA" id="ARBA00023211"/>
    </source>
</evidence>
<comment type="subcellular location">
    <subcellularLocation>
        <location evidence="12">Cytoplasm</location>
    </subcellularLocation>
</comment>
<evidence type="ECO:0000256" key="6">
    <source>
        <dbReference type="ARBA" id="ARBA00022793"/>
    </source>
</evidence>
<dbReference type="EMBL" id="JAYKXP010000058">
    <property type="protein sequence ID" value="KAK7034028.1"/>
    <property type="molecule type" value="Genomic_DNA"/>
</dbReference>
<dbReference type="SUPFAM" id="SSF50475">
    <property type="entry name" value="FMN-binding split barrel"/>
    <property type="match status" value="1"/>
</dbReference>
<comment type="subunit">
    <text evidence="12">Homodimer. May form higher order oligomers.</text>
</comment>
<dbReference type="InterPro" id="IPR002830">
    <property type="entry name" value="UbiD"/>
</dbReference>
<dbReference type="SUPFAM" id="SSF143968">
    <property type="entry name" value="UbiD C-terminal domain-like"/>
    <property type="match status" value="1"/>
</dbReference>
<evidence type="ECO:0000313" key="16">
    <source>
        <dbReference type="EMBL" id="KAK7034028.1"/>
    </source>
</evidence>
<keyword evidence="6 12" id="KW-0210">Decarboxylase</keyword>
<feature type="binding site" evidence="12">
    <location>
        <begin position="170"/>
        <end position="175"/>
    </location>
    <ligand>
        <name>prenylated FMN</name>
        <dbReference type="ChEBI" id="CHEBI:87746"/>
    </ligand>
</feature>
<dbReference type="Gene3D" id="1.20.5.4570">
    <property type="match status" value="1"/>
</dbReference>
<feature type="active site" description="Proton donor" evidence="12">
    <location>
        <position position="283"/>
    </location>
</feature>
<dbReference type="EC" id="4.1.1.102" evidence="10 12"/>
<dbReference type="GO" id="GO:0005737">
    <property type="term" value="C:cytoplasm"/>
    <property type="evidence" value="ECO:0007669"/>
    <property type="project" value="UniProtKB-SubCell"/>
</dbReference>
<keyword evidence="4" id="KW-0288">FMN</keyword>
<dbReference type="PANTHER" id="PTHR30108:SF17">
    <property type="entry name" value="FERULIC ACID DECARBOXYLASE 1"/>
    <property type="match status" value="1"/>
</dbReference>
<evidence type="ECO:0000256" key="5">
    <source>
        <dbReference type="ARBA" id="ARBA00022723"/>
    </source>
</evidence>
<evidence type="ECO:0000259" key="13">
    <source>
        <dbReference type="Pfam" id="PF01977"/>
    </source>
</evidence>
<dbReference type="HAMAP" id="MF_01983">
    <property type="entry name" value="UbiD_FDC"/>
    <property type="match status" value="1"/>
</dbReference>
<evidence type="ECO:0000256" key="4">
    <source>
        <dbReference type="ARBA" id="ARBA00022643"/>
    </source>
</evidence>
<feature type="domain" description="3-octaprenyl-4-hydroxybenzoate carboxy-lyase-like Rift-related" evidence="13">
    <location>
        <begin position="119"/>
        <end position="319"/>
    </location>
</feature>
<dbReference type="Pfam" id="PF01977">
    <property type="entry name" value="UbiD"/>
    <property type="match status" value="1"/>
</dbReference>
<keyword evidence="17" id="KW-1185">Reference proteome</keyword>